<evidence type="ECO:0000313" key="5">
    <source>
        <dbReference type="Proteomes" id="UP000186817"/>
    </source>
</evidence>
<dbReference type="GO" id="GO:0003735">
    <property type="term" value="F:structural constituent of ribosome"/>
    <property type="evidence" value="ECO:0007669"/>
    <property type="project" value="InterPro"/>
</dbReference>
<sequence length="180" mass="19367">MCAFCDSGNVKCDAGGIWKCNSKTCNKVMAGGCWTAGPLDPDHGPRCHGARHHRAAGQKDASWDLEQLKKEVQIIASRTDKTEVQLQASVNAILAQLSSVQLSQQAAPTGHGMVQAAHALPLPSPRRFHEGSLPVLPAPQENRLIHCHHEATCESDGSASINDLRTTCSLLVGFEDYNFS</sequence>
<accession>A0A1Q9EYW8</accession>
<dbReference type="OrthoDB" id="10258345at2759"/>
<dbReference type="Proteomes" id="UP000186817">
    <property type="component" value="Unassembled WGS sequence"/>
</dbReference>
<dbReference type="Gene3D" id="2.20.25.30">
    <property type="match status" value="1"/>
</dbReference>
<dbReference type="GO" id="GO:1990904">
    <property type="term" value="C:ribonucleoprotein complex"/>
    <property type="evidence" value="ECO:0007669"/>
    <property type="project" value="UniProtKB-KW"/>
</dbReference>
<dbReference type="SUPFAM" id="SSF57829">
    <property type="entry name" value="Zn-binding ribosomal proteins"/>
    <property type="match status" value="1"/>
</dbReference>
<proteinExistence type="inferred from homology"/>
<name>A0A1Q9EYW8_SYMMI</name>
<gene>
    <name evidence="4" type="ORF">AK812_SmicGene3515</name>
</gene>
<protein>
    <submittedName>
        <fullName evidence="4">Uncharacterized protein</fullName>
    </submittedName>
</protein>
<evidence type="ECO:0000256" key="1">
    <source>
        <dbReference type="ARBA" id="ARBA00008672"/>
    </source>
</evidence>
<dbReference type="InterPro" id="IPR002674">
    <property type="entry name" value="Ribosomal_eL43"/>
</dbReference>
<dbReference type="GO" id="GO:0006412">
    <property type="term" value="P:translation"/>
    <property type="evidence" value="ECO:0007669"/>
    <property type="project" value="InterPro"/>
</dbReference>
<evidence type="ECO:0000256" key="2">
    <source>
        <dbReference type="ARBA" id="ARBA00022980"/>
    </source>
</evidence>
<dbReference type="InterPro" id="IPR011332">
    <property type="entry name" value="Ribosomal_zn-bd"/>
</dbReference>
<evidence type="ECO:0000256" key="3">
    <source>
        <dbReference type="ARBA" id="ARBA00023274"/>
    </source>
</evidence>
<dbReference type="Pfam" id="PF01780">
    <property type="entry name" value="Ribosomal_L37ae"/>
    <property type="match status" value="1"/>
</dbReference>
<keyword evidence="3" id="KW-0687">Ribonucleoprotein</keyword>
<dbReference type="EMBL" id="LSRX01000041">
    <property type="protein sequence ID" value="OLQ12563.1"/>
    <property type="molecule type" value="Genomic_DNA"/>
</dbReference>
<dbReference type="GO" id="GO:0005840">
    <property type="term" value="C:ribosome"/>
    <property type="evidence" value="ECO:0007669"/>
    <property type="project" value="UniProtKB-KW"/>
</dbReference>
<reference evidence="4 5" key="1">
    <citation type="submission" date="2016-02" db="EMBL/GenBank/DDBJ databases">
        <title>Genome analysis of coral dinoflagellate symbionts highlights evolutionary adaptations to a symbiotic lifestyle.</title>
        <authorList>
            <person name="Aranda M."/>
            <person name="Li Y."/>
            <person name="Liew Y.J."/>
            <person name="Baumgarten S."/>
            <person name="Simakov O."/>
            <person name="Wilson M."/>
            <person name="Piel J."/>
            <person name="Ashoor H."/>
            <person name="Bougouffa S."/>
            <person name="Bajic V.B."/>
            <person name="Ryu T."/>
            <person name="Ravasi T."/>
            <person name="Bayer T."/>
            <person name="Micklem G."/>
            <person name="Kim H."/>
            <person name="Bhak J."/>
            <person name="Lajeunesse T.C."/>
            <person name="Voolstra C.R."/>
        </authorList>
    </citation>
    <scope>NUCLEOTIDE SEQUENCE [LARGE SCALE GENOMIC DNA]</scope>
    <source>
        <strain evidence="4 5">CCMP2467</strain>
    </source>
</reference>
<keyword evidence="5" id="KW-1185">Reference proteome</keyword>
<evidence type="ECO:0000313" key="4">
    <source>
        <dbReference type="EMBL" id="OLQ12563.1"/>
    </source>
</evidence>
<comment type="caution">
    <text evidence="4">The sequence shown here is derived from an EMBL/GenBank/DDBJ whole genome shotgun (WGS) entry which is preliminary data.</text>
</comment>
<dbReference type="AlphaFoldDB" id="A0A1Q9EYW8"/>
<keyword evidence="2" id="KW-0689">Ribosomal protein</keyword>
<dbReference type="InterPro" id="IPR011331">
    <property type="entry name" value="Ribosomal_eL37/eL43"/>
</dbReference>
<comment type="similarity">
    <text evidence="1">Belongs to the eukaryotic ribosomal protein eL43 family.</text>
</comment>
<organism evidence="4 5">
    <name type="scientific">Symbiodinium microadriaticum</name>
    <name type="common">Dinoflagellate</name>
    <name type="synonym">Zooxanthella microadriatica</name>
    <dbReference type="NCBI Taxonomy" id="2951"/>
    <lineage>
        <taxon>Eukaryota</taxon>
        <taxon>Sar</taxon>
        <taxon>Alveolata</taxon>
        <taxon>Dinophyceae</taxon>
        <taxon>Suessiales</taxon>
        <taxon>Symbiodiniaceae</taxon>
        <taxon>Symbiodinium</taxon>
    </lineage>
</organism>